<dbReference type="RefSeq" id="WP_012172819.1">
    <property type="nucleotide sequence ID" value="NC_009937.1"/>
</dbReference>
<dbReference type="Gene3D" id="3.40.50.1820">
    <property type="entry name" value="alpha/beta hydrolase"/>
    <property type="match status" value="1"/>
</dbReference>
<dbReference type="PANTHER" id="PTHR48081">
    <property type="entry name" value="AB HYDROLASE SUPERFAMILY PROTEIN C4A8.06C"/>
    <property type="match status" value="1"/>
</dbReference>
<evidence type="ECO:0000256" key="2">
    <source>
        <dbReference type="SAM" id="SignalP"/>
    </source>
</evidence>
<dbReference type="ESTHER" id="azoc5-a8hvc0">
    <property type="family name" value="BD-FAE"/>
</dbReference>
<accession>A8HVC0</accession>
<reference evidence="4 5" key="6">
    <citation type="journal article" date="2011" name="Appl. Environ. Microbiol.">
        <title>Involvement of the azorhizobial chromosome partition gene (parA) in the onset of bacteroid differentiation during Sesbania rostrata stem nodule development.</title>
        <authorList>
            <person name="Liu CT."/>
            <person name="Lee KB."/>
            <person name="Wang YS."/>
            <person name="Peng MH."/>
            <person name="Lee KT."/>
            <person name="Suzuki S."/>
            <person name="Suzuki T."/>
            <person name="Oyaizu H."/>
        </authorList>
    </citation>
    <scope>NUCLEOTIDE SEQUENCE [LARGE SCALE GENOMIC DNA]</scope>
    <source>
        <strain evidence="5">ATCC 43989 / DSM 5975 / JCM 20966 / LMG 6465 / NBRC 14845 / NCIMB 13405 / ORS 571</strain>
    </source>
</reference>
<dbReference type="PANTHER" id="PTHR48081:SF33">
    <property type="entry name" value="KYNURENINE FORMAMIDASE"/>
    <property type="match status" value="1"/>
</dbReference>
<organism evidence="4 5">
    <name type="scientific">Azorhizobium caulinodans (strain ATCC 43989 / DSM 5975 / JCM 20966 / LMG 6465 / NBRC 14845 / NCIMB 13405 / ORS 571)</name>
    <dbReference type="NCBI Taxonomy" id="438753"/>
    <lineage>
        <taxon>Bacteria</taxon>
        <taxon>Pseudomonadati</taxon>
        <taxon>Pseudomonadota</taxon>
        <taxon>Alphaproteobacteria</taxon>
        <taxon>Hyphomicrobiales</taxon>
        <taxon>Xanthobacteraceae</taxon>
        <taxon>Azorhizobium</taxon>
    </lineage>
</organism>
<evidence type="ECO:0000313" key="4">
    <source>
        <dbReference type="EMBL" id="BAF90297.1"/>
    </source>
</evidence>
<reference evidence="4 5" key="4">
    <citation type="journal article" date="2009" name="Appl. Environ. Microbiol.">
        <title>Comparative genome-wide transcriptional profiling of Azorhizobium caulinodans ORS571 grown under free-living and symbiotic conditions.</title>
        <authorList>
            <person name="Tsukada S."/>
            <person name="Aono T."/>
            <person name="Akiba N."/>
            <person name="Lee KB."/>
            <person name="Liu CT."/>
            <person name="Toyazaki H."/>
            <person name="Oyaizu H."/>
        </authorList>
    </citation>
    <scope>NUCLEOTIDE SEQUENCE [LARGE SCALE GENOMIC DNA]</scope>
    <source>
        <strain evidence="5">ATCC 43989 / DSM 5975 / JCM 20966 / LMG 6465 / NBRC 14845 / NCIMB 13405 / ORS 571</strain>
    </source>
</reference>
<gene>
    <name evidence="4" type="ordered locus">AZC_4299</name>
</gene>
<dbReference type="Proteomes" id="UP000000270">
    <property type="component" value="Chromosome"/>
</dbReference>
<reference evidence="5" key="2">
    <citation type="submission" date="2007-04" db="EMBL/GenBank/DDBJ databases">
        <title>Complete genome sequence of the nitrogen-fixing bacterium Azorhizobium caulinodans ORS571.</title>
        <authorList>
            <person name="Lee K.B."/>
            <person name="Backer P.D."/>
            <person name="Aono T."/>
            <person name="Liu C.T."/>
            <person name="Suzuki S."/>
            <person name="Suzuki T."/>
            <person name="Kaneko T."/>
            <person name="Yamada M."/>
            <person name="Tabata S."/>
            <person name="Kupfer D.M."/>
            <person name="Najar F.Z."/>
            <person name="Wiley G.B."/>
            <person name="Roe B."/>
            <person name="Binnewies T."/>
            <person name="Ussery D."/>
            <person name="Vereecke D."/>
            <person name="Gevers D."/>
            <person name="Holsters M."/>
            <person name="Oyaizu H."/>
        </authorList>
    </citation>
    <scope>NUCLEOTIDE SEQUENCE [LARGE SCALE GENOMIC DNA]</scope>
    <source>
        <strain evidence="5">ATCC 43989 / DSM 5975 / JCM 20966 / LMG 6465 / NBRC 14845 / NCIMB 13405 / ORS 571</strain>
    </source>
</reference>
<keyword evidence="1" id="KW-0378">Hydrolase</keyword>
<name>A8HVC0_AZOC5</name>
<keyword evidence="2" id="KW-0732">Signal</keyword>
<reference evidence="4 5" key="3">
    <citation type="journal article" date="2008" name="BMC Genomics">
        <title>The genome of the versatile nitrogen fixer Azorhizobium caulinodans ORS571.</title>
        <authorList>
            <person name="Lee KB."/>
            <person name="Backer P.D."/>
            <person name="Aono T."/>
            <person name="Liu CT."/>
            <person name="Suzuki S."/>
            <person name="Suzuki T."/>
            <person name="Kaneko T."/>
            <person name="Yamada M."/>
            <person name="Tabata S."/>
            <person name="Kupfer D.M."/>
            <person name="Najar F.Z."/>
            <person name="Wiley G.B."/>
            <person name="Roe B."/>
            <person name="Binnewies T.T."/>
            <person name="Ussery D.W."/>
            <person name="D'Haeze W."/>
            <person name="Herder J.D."/>
            <person name="Gevers D."/>
            <person name="Vereecke D."/>
            <person name="Holsters M."/>
            <person name="Oyaizu H."/>
        </authorList>
    </citation>
    <scope>NUCLEOTIDE SEQUENCE [LARGE SCALE GENOMIC DNA]</scope>
    <source>
        <strain evidence="5">ATCC 43989 / DSM 5975 / JCM 20966 / LMG 6465 / NBRC 14845 / NCIMB 13405 / ORS 571</strain>
    </source>
</reference>
<dbReference type="SUPFAM" id="SSF53474">
    <property type="entry name" value="alpha/beta-Hydrolases"/>
    <property type="match status" value="1"/>
</dbReference>
<dbReference type="eggNOG" id="COG0657">
    <property type="taxonomic scope" value="Bacteria"/>
</dbReference>
<dbReference type="AlphaFoldDB" id="A8HVC0"/>
<dbReference type="Pfam" id="PF20434">
    <property type="entry name" value="BD-FAE"/>
    <property type="match status" value="1"/>
</dbReference>
<dbReference type="HOGENOM" id="CLU_012494_4_7_5"/>
<sequence length="310" mass="33431">MNRRQFSFSLAGLLASSAMAHAAGGVFLDYSQEMLDQAYDQREWAANANQVIARYATDSAAVRKQFPPRTERYGASEAETLDIFAPEGAKGLPVMVFIHGGAWRGLQKEDASAPAPTFIQNGCLYVALNFANIPAVTLPEMAAQCRRALLWLHANVARFGGDPERIFVSGHSSGGHLCAVMLTTDWRALGGPQDLIKGGVAMSGMYELYPVLLSSRSSYVKLAPADVVALSPLRQLAHMTCPVIVVSGDKESPEFQRQANEFATVLAGMGKLAGRFTLFNRNHFEVPEALNSPNGPLSQAVLAMMGAGRR</sequence>
<keyword evidence="5" id="KW-1185">Reference proteome</keyword>
<reference evidence="4 5" key="5">
    <citation type="journal article" date="2010" name="Appl. Environ. Microbiol.">
        <title>phrR-like gene praR of Azorhizobium caulinodans ORS571 is essential for symbiosis with Sesbania rostrata and is involved in expression of reb genes.</title>
        <authorList>
            <person name="Akiba N."/>
            <person name="Aono T."/>
            <person name="Toyazaki H."/>
            <person name="Sato S."/>
            <person name="Oyaizu H."/>
        </authorList>
    </citation>
    <scope>NUCLEOTIDE SEQUENCE [LARGE SCALE GENOMIC DNA]</scope>
    <source>
        <strain evidence="5">ATCC 43989 / DSM 5975 / JCM 20966 / LMG 6465 / NBRC 14845 / NCIMB 13405 / ORS 571</strain>
    </source>
</reference>
<dbReference type="KEGG" id="azc:AZC_4299"/>
<evidence type="ECO:0000313" key="5">
    <source>
        <dbReference type="Proteomes" id="UP000000270"/>
    </source>
</evidence>
<dbReference type="STRING" id="438753.AZC_4299"/>
<dbReference type="InterPro" id="IPR050300">
    <property type="entry name" value="GDXG_lipolytic_enzyme"/>
</dbReference>
<proteinExistence type="predicted"/>
<dbReference type="InterPro" id="IPR029058">
    <property type="entry name" value="AB_hydrolase_fold"/>
</dbReference>
<protein>
    <submittedName>
        <fullName evidence="4">Putative esterase</fullName>
    </submittedName>
</protein>
<dbReference type="EMBL" id="AP009384">
    <property type="protein sequence ID" value="BAF90297.1"/>
    <property type="molecule type" value="Genomic_DNA"/>
</dbReference>
<feature type="signal peptide" evidence="2">
    <location>
        <begin position="1"/>
        <end position="22"/>
    </location>
</feature>
<dbReference type="GO" id="GO:0016787">
    <property type="term" value="F:hydrolase activity"/>
    <property type="evidence" value="ECO:0007669"/>
    <property type="project" value="UniProtKB-KW"/>
</dbReference>
<evidence type="ECO:0000256" key="1">
    <source>
        <dbReference type="ARBA" id="ARBA00022801"/>
    </source>
</evidence>
<dbReference type="InterPro" id="IPR049492">
    <property type="entry name" value="BD-FAE-like_dom"/>
</dbReference>
<feature type="chain" id="PRO_5002723920" evidence="2">
    <location>
        <begin position="23"/>
        <end position="310"/>
    </location>
</feature>
<evidence type="ECO:0000259" key="3">
    <source>
        <dbReference type="Pfam" id="PF20434"/>
    </source>
</evidence>
<reference evidence="4 5" key="1">
    <citation type="journal article" date="2007" name="Appl. Environ. Microbiol.">
        <title>Rhizobial factors required for stem nodule maturation and maintenance in Sesbania rostrata-Azorhizobium caulinodans ORS571 symbiosis.</title>
        <authorList>
            <person name="Suzuki S."/>
            <person name="Aono T."/>
            <person name="Lee KB."/>
            <person name="Suzuki T."/>
            <person name="Liu CT."/>
            <person name="Miwa H."/>
            <person name="Wakao S."/>
            <person name="Iki T."/>
            <person name="Oyaizu H."/>
        </authorList>
    </citation>
    <scope>NUCLEOTIDE SEQUENCE [LARGE SCALE GENOMIC DNA]</scope>
    <source>
        <strain evidence="5">ATCC 43989 / DSM 5975 / JCM 20966 / LMG 6465 / NBRC 14845 / NCIMB 13405 / ORS 571</strain>
    </source>
</reference>
<feature type="domain" description="BD-FAE-like" evidence="3">
    <location>
        <begin position="81"/>
        <end position="183"/>
    </location>
</feature>
<dbReference type="InterPro" id="IPR019826">
    <property type="entry name" value="Carboxylesterase_B_AS"/>
</dbReference>
<dbReference type="PROSITE" id="PS00122">
    <property type="entry name" value="CARBOXYLESTERASE_B_1"/>
    <property type="match status" value="1"/>
</dbReference>